<comment type="function">
    <text evidence="1">Condensation of UDP-2,3-diacylglucosamine and 2,3-diacylglucosamine-1-phosphate to form lipid A disaccharide, a precursor of lipid A, a phosphorylated glycolipid that anchors the lipopolysaccharide to the outer membrane of the cell.</text>
</comment>
<evidence type="ECO:0000256" key="4">
    <source>
        <dbReference type="ARBA" id="ARBA00022516"/>
    </source>
</evidence>
<evidence type="ECO:0000313" key="11">
    <source>
        <dbReference type="EMBL" id="ADL13675.1"/>
    </source>
</evidence>
<dbReference type="AlphaFoldDB" id="D9QTV4"/>
<dbReference type="RefSeq" id="WP_013279116.1">
    <property type="nucleotide sequence ID" value="NC_014378.1"/>
</dbReference>
<dbReference type="STRING" id="574087.Acear_2189"/>
<protein>
    <recommendedName>
        <fullName evidence="3 10">Lipid-A-disaccharide synthase</fullName>
        <ecNumber evidence="2 10">2.4.1.182</ecNumber>
    </recommendedName>
</protein>
<dbReference type="InterPro" id="IPR003835">
    <property type="entry name" value="Glyco_trans_19"/>
</dbReference>
<evidence type="ECO:0000256" key="6">
    <source>
        <dbReference type="ARBA" id="ARBA00022676"/>
    </source>
</evidence>
<dbReference type="SUPFAM" id="SSF53756">
    <property type="entry name" value="UDP-Glycosyltransferase/glycogen phosphorylase"/>
    <property type="match status" value="1"/>
</dbReference>
<accession>D9QTV4</accession>
<dbReference type="OrthoDB" id="9801642at2"/>
<keyword evidence="5" id="KW-0441">Lipid A biosynthesis</keyword>
<keyword evidence="7 11" id="KW-0808">Transferase</keyword>
<dbReference type="GO" id="GO:0008915">
    <property type="term" value="F:lipid-A-disaccharide synthase activity"/>
    <property type="evidence" value="ECO:0007669"/>
    <property type="project" value="UniProtKB-UniRule"/>
</dbReference>
<dbReference type="EMBL" id="CP002105">
    <property type="protein sequence ID" value="ADL13675.1"/>
    <property type="molecule type" value="Genomic_DNA"/>
</dbReference>
<proteinExistence type="predicted"/>
<evidence type="ECO:0000256" key="9">
    <source>
        <dbReference type="ARBA" id="ARBA00048975"/>
    </source>
</evidence>
<dbReference type="NCBIfam" id="TIGR00215">
    <property type="entry name" value="lpxB"/>
    <property type="match status" value="1"/>
</dbReference>
<name>D9QTV4_ACEAZ</name>
<evidence type="ECO:0000256" key="10">
    <source>
        <dbReference type="NCBIfam" id="TIGR00215"/>
    </source>
</evidence>
<dbReference type="GO" id="GO:0009245">
    <property type="term" value="P:lipid A biosynthetic process"/>
    <property type="evidence" value="ECO:0007669"/>
    <property type="project" value="UniProtKB-UniRule"/>
</dbReference>
<sequence length="382" mass="42249">MPTVLVVAGEASGDLHAAHVIKEMKKLHSDLEFIGLGGDKMAEAGVDIIFDPTELSTIGFMEALKHLRLMYKVLNQLEEAIKEYKPDAAFLVDYSGFNLKVAKLTNKYEIPTVNYFAPSAWVWGKWRAKKMARRQAKIASVFPMEAEVYREAGAEVNFVGHPLLDIVEPELTPEELAGRLNIDANSEIIGLLPGSRQQEIEKLLPPMLEAAEIIAAKRTEVEFLLPVAETVSEQLIEEMIDNYQVEVKLIAGHSYSVMDSARLLLVTSGTATLEAACLNTPMVIIYQTSLLTWWLGKLLVKIPYVGLPNIIMDQEVVPELLQDQVSGTKIAEAGLEILGSKDDYQQIKQDLNEVVTRLGDTGATKRVAQMVLNTGGVTTDWN</sequence>
<evidence type="ECO:0000256" key="5">
    <source>
        <dbReference type="ARBA" id="ARBA00022556"/>
    </source>
</evidence>
<comment type="catalytic activity">
    <reaction evidence="9">
        <text>a lipid X + a UDP-2-N,3-O-bis[(3R)-3-hydroxyacyl]-alpha-D-glucosamine = a lipid A disaccharide + UDP + H(+)</text>
        <dbReference type="Rhea" id="RHEA:67828"/>
        <dbReference type="ChEBI" id="CHEBI:15378"/>
        <dbReference type="ChEBI" id="CHEBI:58223"/>
        <dbReference type="ChEBI" id="CHEBI:137748"/>
        <dbReference type="ChEBI" id="CHEBI:176338"/>
        <dbReference type="ChEBI" id="CHEBI:176343"/>
        <dbReference type="EC" id="2.4.1.182"/>
    </reaction>
</comment>
<dbReference type="PANTHER" id="PTHR30372">
    <property type="entry name" value="LIPID-A-DISACCHARIDE SYNTHASE"/>
    <property type="match status" value="1"/>
</dbReference>
<dbReference type="GO" id="GO:0005543">
    <property type="term" value="F:phospholipid binding"/>
    <property type="evidence" value="ECO:0007669"/>
    <property type="project" value="TreeGrafter"/>
</dbReference>
<evidence type="ECO:0000313" key="12">
    <source>
        <dbReference type="Proteomes" id="UP000001661"/>
    </source>
</evidence>
<evidence type="ECO:0000256" key="1">
    <source>
        <dbReference type="ARBA" id="ARBA00002056"/>
    </source>
</evidence>
<dbReference type="KEGG" id="aar:Acear_2189"/>
<dbReference type="eggNOG" id="COG0763">
    <property type="taxonomic scope" value="Bacteria"/>
</dbReference>
<gene>
    <name evidence="11" type="ordered locus">Acear_2189</name>
</gene>
<dbReference type="GO" id="GO:0016020">
    <property type="term" value="C:membrane"/>
    <property type="evidence" value="ECO:0007669"/>
    <property type="project" value="GOC"/>
</dbReference>
<organism evidence="11 12">
    <name type="scientific">Acetohalobium arabaticum (strain ATCC 49924 / DSM 5501 / Z-7288)</name>
    <dbReference type="NCBI Taxonomy" id="574087"/>
    <lineage>
        <taxon>Bacteria</taxon>
        <taxon>Bacillati</taxon>
        <taxon>Bacillota</taxon>
        <taxon>Clostridia</taxon>
        <taxon>Halanaerobiales</taxon>
        <taxon>Halobacteroidaceae</taxon>
        <taxon>Acetohalobium</taxon>
    </lineage>
</organism>
<dbReference type="PANTHER" id="PTHR30372:SF4">
    <property type="entry name" value="LIPID-A-DISACCHARIDE SYNTHASE, MITOCHONDRIAL-RELATED"/>
    <property type="match status" value="1"/>
</dbReference>
<keyword evidence="8" id="KW-0443">Lipid metabolism</keyword>
<dbReference type="EC" id="2.4.1.182" evidence="2 10"/>
<evidence type="ECO:0000256" key="2">
    <source>
        <dbReference type="ARBA" id="ARBA00012687"/>
    </source>
</evidence>
<dbReference type="Pfam" id="PF02684">
    <property type="entry name" value="LpxB"/>
    <property type="match status" value="1"/>
</dbReference>
<reference evidence="11 12" key="1">
    <citation type="journal article" date="2010" name="Stand. Genomic Sci.">
        <title>Complete genome sequence of Acetohalobium arabaticum type strain (Z-7288).</title>
        <authorList>
            <person name="Sikorski J."/>
            <person name="Lapidus A."/>
            <person name="Chertkov O."/>
            <person name="Lucas S."/>
            <person name="Copeland A."/>
            <person name="Glavina Del Rio T."/>
            <person name="Nolan M."/>
            <person name="Tice H."/>
            <person name="Cheng J.F."/>
            <person name="Han C."/>
            <person name="Brambilla E."/>
            <person name="Pitluck S."/>
            <person name="Liolios K."/>
            <person name="Ivanova N."/>
            <person name="Mavromatis K."/>
            <person name="Mikhailova N."/>
            <person name="Pati A."/>
            <person name="Bruce D."/>
            <person name="Detter C."/>
            <person name="Tapia R."/>
            <person name="Goodwin L."/>
            <person name="Chen A."/>
            <person name="Palaniappan K."/>
            <person name="Land M."/>
            <person name="Hauser L."/>
            <person name="Chang Y.J."/>
            <person name="Jeffries C.D."/>
            <person name="Rohde M."/>
            <person name="Goker M."/>
            <person name="Spring S."/>
            <person name="Woyke T."/>
            <person name="Bristow J."/>
            <person name="Eisen J.A."/>
            <person name="Markowitz V."/>
            <person name="Hugenholtz P."/>
            <person name="Kyrpides N.C."/>
            <person name="Klenk H.P."/>
        </authorList>
    </citation>
    <scope>NUCLEOTIDE SEQUENCE [LARGE SCALE GENOMIC DNA]</scope>
    <source>
        <strain evidence="12">ATCC 49924 / DSM 5501 / Z-7288</strain>
    </source>
</reference>
<evidence type="ECO:0000256" key="7">
    <source>
        <dbReference type="ARBA" id="ARBA00022679"/>
    </source>
</evidence>
<evidence type="ECO:0000256" key="8">
    <source>
        <dbReference type="ARBA" id="ARBA00023098"/>
    </source>
</evidence>
<evidence type="ECO:0000256" key="3">
    <source>
        <dbReference type="ARBA" id="ARBA00020902"/>
    </source>
</evidence>
<dbReference type="HOGENOM" id="CLU_036577_3_1_9"/>
<dbReference type="Proteomes" id="UP000001661">
    <property type="component" value="Chromosome"/>
</dbReference>
<dbReference type="CAZy" id="GT19">
    <property type="family name" value="Glycosyltransferase Family 19"/>
</dbReference>
<keyword evidence="4" id="KW-0444">Lipid biosynthesis</keyword>
<keyword evidence="12" id="KW-1185">Reference proteome</keyword>
<keyword evidence="6 11" id="KW-0328">Glycosyltransferase</keyword>